<evidence type="ECO:0000256" key="2">
    <source>
        <dbReference type="SAM" id="SignalP"/>
    </source>
</evidence>
<dbReference type="InterPro" id="IPR029034">
    <property type="entry name" value="Cystine-knot_cytokine"/>
</dbReference>
<feature type="compositionally biased region" description="Polar residues" evidence="1">
    <location>
        <begin position="431"/>
        <end position="465"/>
    </location>
</feature>
<feature type="signal peptide" evidence="2">
    <location>
        <begin position="1"/>
        <end position="20"/>
    </location>
</feature>
<evidence type="ECO:0008006" key="5">
    <source>
        <dbReference type="Google" id="ProtNLM"/>
    </source>
</evidence>
<keyword evidence="2" id="KW-0732">Signal</keyword>
<evidence type="ECO:0000313" key="4">
    <source>
        <dbReference type="Proteomes" id="UP000594262"/>
    </source>
</evidence>
<dbReference type="GeneID" id="136820401"/>
<dbReference type="EnsemblMetazoa" id="CLYHEMT023645.1">
    <property type="protein sequence ID" value="CLYHEMP023645.1"/>
    <property type="gene ID" value="CLYHEMG023645"/>
</dbReference>
<dbReference type="Proteomes" id="UP000594262">
    <property type="component" value="Unplaced"/>
</dbReference>
<proteinExistence type="predicted"/>
<organism evidence="3 4">
    <name type="scientific">Clytia hemisphaerica</name>
    <dbReference type="NCBI Taxonomy" id="252671"/>
    <lineage>
        <taxon>Eukaryota</taxon>
        <taxon>Metazoa</taxon>
        <taxon>Cnidaria</taxon>
        <taxon>Hydrozoa</taxon>
        <taxon>Hydroidolina</taxon>
        <taxon>Leptothecata</taxon>
        <taxon>Obeliida</taxon>
        <taxon>Clytiidae</taxon>
        <taxon>Clytia</taxon>
    </lineage>
</organism>
<dbReference type="AlphaFoldDB" id="A0A7M5XHJ0"/>
<feature type="compositionally biased region" description="Polar residues" evidence="1">
    <location>
        <begin position="142"/>
        <end position="161"/>
    </location>
</feature>
<evidence type="ECO:0000313" key="3">
    <source>
        <dbReference type="EnsemblMetazoa" id="CLYHEMP023645.1"/>
    </source>
</evidence>
<feature type="compositionally biased region" description="Low complexity" evidence="1">
    <location>
        <begin position="162"/>
        <end position="197"/>
    </location>
</feature>
<accession>A0A7M5XHJ0</accession>
<protein>
    <recommendedName>
        <fullName evidence="5">Cnidarian restricted protein</fullName>
    </recommendedName>
</protein>
<feature type="region of interest" description="Disordered" evidence="1">
    <location>
        <begin position="62"/>
        <end position="254"/>
    </location>
</feature>
<keyword evidence="4" id="KW-1185">Reference proteome</keyword>
<feature type="chain" id="PRO_5029619996" description="Cnidarian restricted protein" evidence="2">
    <location>
        <begin position="21"/>
        <end position="600"/>
    </location>
</feature>
<dbReference type="RefSeq" id="XP_066932686.1">
    <property type="nucleotide sequence ID" value="XM_067076585.1"/>
</dbReference>
<feature type="compositionally biased region" description="Polar residues" evidence="1">
    <location>
        <begin position="198"/>
        <end position="213"/>
    </location>
</feature>
<feature type="compositionally biased region" description="Low complexity" evidence="1">
    <location>
        <begin position="214"/>
        <end position="254"/>
    </location>
</feature>
<feature type="compositionally biased region" description="Low complexity" evidence="1">
    <location>
        <begin position="395"/>
        <end position="405"/>
    </location>
</feature>
<reference evidence="3" key="1">
    <citation type="submission" date="2021-01" db="UniProtKB">
        <authorList>
            <consortium name="EnsemblMetazoa"/>
        </authorList>
    </citation>
    <scope>IDENTIFICATION</scope>
</reference>
<feature type="region of interest" description="Disordered" evidence="1">
    <location>
        <begin position="395"/>
        <end position="479"/>
    </location>
</feature>
<evidence type="ECO:0000256" key="1">
    <source>
        <dbReference type="SAM" id="MobiDB-lite"/>
    </source>
</evidence>
<feature type="compositionally biased region" description="Low complexity" evidence="1">
    <location>
        <begin position="417"/>
        <end position="430"/>
    </location>
</feature>
<name>A0A7M5XHJ0_9CNID</name>
<dbReference type="SUPFAM" id="SSF57501">
    <property type="entry name" value="Cystine-knot cytokines"/>
    <property type="match status" value="1"/>
</dbReference>
<sequence length="600" mass="65767">MHLHLVVFLTLTICATTIHSQNANANANAWKVRPSNRPRWFTRPTRPTRPVVAYTDYETTSTTTITTTTSTTTQPTTTTSQPTKPTPKTETAATTRSTSDRPQPTTTKQTTATTSKQTSSTDSTSPKTPTTPPRSTKMTTTLRSSATENTELKPTTKQTPNTEITTSSSRTTTAEPATRQPTPTQKTRPTTRQTQAPISTTKSTVRPATDNTKTTTQDPNVTKNTTTTTSETTEGTGQSTPTTDKSSTTTSIRTIPTDDSLPFTISKFIKYKIGKLSDLYGLPFKSLTEIFAALNTYNIKKVIKTGVRYQACPKLYEKSVKTAADKLLKTLKRQIKQFKRKDNQVCFGNRNGKYDCDECCKPSVKKNVSGFCQFCVCVNDVSFIGEQISIASSSTKSSETESIVTATTSSKDTDVHTTTNTPAKMTTPQTSDHSSQEENISGENSATLIASEAESTPHASIGSNNERYRRRRSTNGMTEEEQAVLEELNLHNTLGARATLRTNCLERGSGNDRNTVNMCRSCQYDINLPSDHYPESFIHTTCGNGEDISCFTSEGVCSKVIVVKPVLKWKNDGGYQEFHVPVTIGCACEIIKGSIMEVFV</sequence>
<feature type="compositionally biased region" description="Low complexity" evidence="1">
    <location>
        <begin position="62"/>
        <end position="141"/>
    </location>
</feature>